<dbReference type="InterPro" id="IPR054715">
    <property type="entry name" value="GGR_cat"/>
</dbReference>
<keyword evidence="3" id="KW-0274">FAD</keyword>
<gene>
    <name evidence="10" type="ORF">B1B_05604</name>
</gene>
<reference evidence="10" key="2">
    <citation type="journal article" date="2014" name="ISME J.">
        <title>Microbial stratification in low pH oxic and suboxic macroscopic growths along an acid mine drainage.</title>
        <authorList>
            <person name="Mendez-Garcia C."/>
            <person name="Mesa V."/>
            <person name="Sprenger R.R."/>
            <person name="Richter M."/>
            <person name="Diez M.S."/>
            <person name="Solano J."/>
            <person name="Bargiela R."/>
            <person name="Golyshina O.V."/>
            <person name="Manteca A."/>
            <person name="Ramos J.L."/>
            <person name="Gallego J.R."/>
            <person name="Llorente I."/>
            <person name="Martins Dos Santos V.A."/>
            <person name="Jensen O.N."/>
            <person name="Pelaez A.I."/>
            <person name="Sanchez J."/>
            <person name="Ferrer M."/>
        </authorList>
    </citation>
    <scope>NUCLEOTIDE SEQUENCE</scope>
</reference>
<evidence type="ECO:0000256" key="2">
    <source>
        <dbReference type="ARBA" id="ARBA00022630"/>
    </source>
</evidence>
<keyword evidence="1" id="KW-0444">Lipid biosynthesis</keyword>
<dbReference type="InterPro" id="IPR036188">
    <property type="entry name" value="FAD/NAD-bd_sf"/>
</dbReference>
<dbReference type="EMBL" id="AUZY01003553">
    <property type="protein sequence ID" value="EQD68333.1"/>
    <property type="molecule type" value="Genomic_DNA"/>
</dbReference>
<evidence type="ECO:0000256" key="7">
    <source>
        <dbReference type="ARBA" id="ARBA00023264"/>
    </source>
</evidence>
<dbReference type="Pfam" id="PF00890">
    <property type="entry name" value="FAD_binding_2"/>
    <property type="match status" value="1"/>
</dbReference>
<dbReference type="HAMAP" id="MF_01287">
    <property type="entry name" value="DGGGPL_reductase"/>
    <property type="match status" value="1"/>
</dbReference>
<proteinExistence type="inferred from homology"/>
<reference evidence="10" key="1">
    <citation type="submission" date="2013-08" db="EMBL/GenBank/DDBJ databases">
        <authorList>
            <person name="Mendez C."/>
            <person name="Richter M."/>
            <person name="Ferrer M."/>
            <person name="Sanchez J."/>
        </authorList>
    </citation>
    <scope>NUCLEOTIDE SEQUENCE</scope>
</reference>
<dbReference type="SUPFAM" id="SSF51905">
    <property type="entry name" value="FAD/NAD(P)-binding domain"/>
    <property type="match status" value="1"/>
</dbReference>
<dbReference type="Gene3D" id="3.50.50.60">
    <property type="entry name" value="FAD/NAD(P)-binding domain"/>
    <property type="match status" value="1"/>
</dbReference>
<dbReference type="PRINTS" id="PR00420">
    <property type="entry name" value="RNGMNOXGNASE"/>
</dbReference>
<evidence type="ECO:0000259" key="9">
    <source>
        <dbReference type="Pfam" id="PF22578"/>
    </source>
</evidence>
<dbReference type="EC" id="1.-.-.-" evidence="10"/>
<dbReference type="GO" id="GO:0008654">
    <property type="term" value="P:phospholipid biosynthetic process"/>
    <property type="evidence" value="ECO:0007669"/>
    <property type="project" value="UniProtKB-KW"/>
</dbReference>
<evidence type="ECO:0000256" key="6">
    <source>
        <dbReference type="ARBA" id="ARBA00023209"/>
    </source>
</evidence>
<dbReference type="GO" id="GO:0016020">
    <property type="term" value="C:membrane"/>
    <property type="evidence" value="ECO:0007669"/>
    <property type="project" value="GOC"/>
</dbReference>
<dbReference type="InterPro" id="IPR050407">
    <property type="entry name" value="Geranylgeranyl_reductase"/>
</dbReference>
<dbReference type="AlphaFoldDB" id="T1BI75"/>
<dbReference type="InterPro" id="IPR011777">
    <property type="entry name" value="Geranylgeranyl_Rdtase_fam"/>
</dbReference>
<organism evidence="10">
    <name type="scientific">mine drainage metagenome</name>
    <dbReference type="NCBI Taxonomy" id="410659"/>
    <lineage>
        <taxon>unclassified sequences</taxon>
        <taxon>metagenomes</taxon>
        <taxon>ecological metagenomes</taxon>
    </lineage>
</organism>
<comment type="caution">
    <text evidence="10">The sequence shown here is derived from an EMBL/GenBank/DDBJ whole genome shotgun (WGS) entry which is preliminary data.</text>
</comment>
<dbReference type="GO" id="GO:0045550">
    <property type="term" value="F:geranylgeranyl reductase activity"/>
    <property type="evidence" value="ECO:0007669"/>
    <property type="project" value="InterPro"/>
</dbReference>
<evidence type="ECO:0000313" key="10">
    <source>
        <dbReference type="EMBL" id="EQD68333.1"/>
    </source>
</evidence>
<dbReference type="InterPro" id="IPR023590">
    <property type="entry name" value="DGGGPL_reductase"/>
</dbReference>
<dbReference type="PANTHER" id="PTHR42685:SF18">
    <property type="entry name" value="DIGERANYLGERANYLGLYCEROPHOSPHOLIPID REDUCTASE"/>
    <property type="match status" value="1"/>
</dbReference>
<dbReference type="PANTHER" id="PTHR42685">
    <property type="entry name" value="GERANYLGERANYL DIPHOSPHATE REDUCTASE"/>
    <property type="match status" value="1"/>
</dbReference>
<evidence type="ECO:0000256" key="1">
    <source>
        <dbReference type="ARBA" id="ARBA00022516"/>
    </source>
</evidence>
<protein>
    <submittedName>
        <fullName evidence="10">Geranylgeranyl reductase</fullName>
        <ecNumber evidence="10">1.-.-.-</ecNumber>
    </submittedName>
</protein>
<dbReference type="GO" id="GO:0016628">
    <property type="term" value="F:oxidoreductase activity, acting on the CH-CH group of donors, NAD or NADP as acceptor"/>
    <property type="evidence" value="ECO:0007669"/>
    <property type="project" value="InterPro"/>
</dbReference>
<keyword evidence="2" id="KW-0285">Flavoprotein</keyword>
<accession>T1BI75</accession>
<dbReference type="GO" id="GO:0046467">
    <property type="term" value="P:membrane lipid biosynthetic process"/>
    <property type="evidence" value="ECO:0007669"/>
    <property type="project" value="InterPro"/>
</dbReference>
<evidence type="ECO:0000256" key="4">
    <source>
        <dbReference type="ARBA" id="ARBA00023002"/>
    </source>
</evidence>
<dbReference type="Pfam" id="PF22578">
    <property type="entry name" value="GGR_cat"/>
    <property type="match status" value="1"/>
</dbReference>
<dbReference type="NCBIfam" id="TIGR02032">
    <property type="entry name" value="GG-red-SF"/>
    <property type="match status" value="1"/>
</dbReference>
<evidence type="ECO:0000256" key="5">
    <source>
        <dbReference type="ARBA" id="ARBA00023098"/>
    </source>
</evidence>
<keyword evidence="7" id="KW-1208">Phospholipid metabolism</keyword>
<dbReference type="InterPro" id="IPR003953">
    <property type="entry name" value="FAD-dep_OxRdtase_2_FAD-bd"/>
</dbReference>
<sequence>MVQDLKTDVLVIGAGPAGSMTAKWAAKQGARVLVIEKRQEIGSPVRCGEGMSKDWLPEVGIKPGKWINLEVEGARIFAPNETVFEINEKSAGNEVGYVVERDGFDKALAIDAANAGAEFLLKTAAVGVLKDGGRVVGARIKQFGEPFEIRAKVTIAADGFESQVGRWAGLSTNISTRDMDSCLQYRMTNVDCDTRYCDFYLGKVAPGGYVWIFPKDEGLANVGIGVQLSKITGMAEARKYLDDWIAKHPAYAKGKKIDMVGGGVSISPPVKQSAADGIMIVGDAARMIDPLTGGGIANGCIAGKICGTVAAESVHAGDFSKAFLDQYDRGWRARLEEKLYRNWLAKEKLCTLSDEIFNKLVDALSTVHLQKLSVHNILKAVRDKHPEITQEFAEFL</sequence>
<feature type="domain" description="FAD-dependent oxidoreductase 2 FAD-binding" evidence="8">
    <location>
        <begin position="8"/>
        <end position="51"/>
    </location>
</feature>
<dbReference type="Gene3D" id="3.30.9.10">
    <property type="entry name" value="D-Amino Acid Oxidase, subunit A, domain 2"/>
    <property type="match status" value="1"/>
</dbReference>
<keyword evidence="5" id="KW-0443">Lipid metabolism</keyword>
<keyword evidence="6" id="KW-0594">Phospholipid biosynthesis</keyword>
<name>T1BI75_9ZZZZ</name>
<feature type="domain" description="Digeranylgeranylglycerophospholipid reductase catalytic" evidence="9">
    <location>
        <begin position="178"/>
        <end position="264"/>
    </location>
</feature>
<evidence type="ECO:0000259" key="8">
    <source>
        <dbReference type="Pfam" id="PF00890"/>
    </source>
</evidence>
<keyword evidence="4 10" id="KW-0560">Oxidoreductase</keyword>
<evidence type="ECO:0000256" key="3">
    <source>
        <dbReference type="ARBA" id="ARBA00022827"/>
    </source>
</evidence>